<evidence type="ECO:0000313" key="2">
    <source>
        <dbReference type="EMBL" id="TYR31628.1"/>
    </source>
</evidence>
<proteinExistence type="predicted"/>
<dbReference type="AlphaFoldDB" id="A0A5D4GTF5"/>
<sequence>MGSIDIAVPNYNYGRYLDDCLDSILTQGVERLRVLVIDNASTDSSQAIARRRAAADPRIELRLRERNLGAHASFNEGIEWAQADYFAILCADDMLAPGALARAIAVMDARADIDMVFGETAFIGPDHVTAGDEAAKTGACEILGGPAFLEQFCRTGRSPVGGPTAVVRTTAQKRAGHYRSDLPHTDDVEMWMRLARSGNVARLDDVQVLARIHAGNQSAAVTNVHQWNLEMEKAFVSFFSNEGRTLPEADRLQKLARESLAVRAYWCAVSHFLRGEPGVRELLGFAFTRRPSLAILPPLGRLLARGDANQRIVATLRETFTRRRRPRVGRVSR</sequence>
<dbReference type="InterPro" id="IPR029044">
    <property type="entry name" value="Nucleotide-diphossugar_trans"/>
</dbReference>
<dbReference type="PANTHER" id="PTHR43685:SF2">
    <property type="entry name" value="GLYCOSYLTRANSFERASE 2-LIKE DOMAIN-CONTAINING PROTEIN"/>
    <property type="match status" value="1"/>
</dbReference>
<comment type="caution">
    <text evidence="2">The sequence shown here is derived from an EMBL/GenBank/DDBJ whole genome shotgun (WGS) entry which is preliminary data.</text>
</comment>
<dbReference type="InterPro" id="IPR001173">
    <property type="entry name" value="Glyco_trans_2-like"/>
</dbReference>
<organism evidence="2 3">
    <name type="scientific">Neoaquamicrobium microcysteis</name>
    <dbReference type="NCBI Taxonomy" id="2682781"/>
    <lineage>
        <taxon>Bacteria</taxon>
        <taxon>Pseudomonadati</taxon>
        <taxon>Pseudomonadota</taxon>
        <taxon>Alphaproteobacteria</taxon>
        <taxon>Hyphomicrobiales</taxon>
        <taxon>Phyllobacteriaceae</taxon>
        <taxon>Neoaquamicrobium</taxon>
    </lineage>
</organism>
<reference evidence="2 3" key="1">
    <citation type="submission" date="2019-08" db="EMBL/GenBank/DDBJ databases">
        <authorList>
            <person name="Seo Y.L."/>
        </authorList>
    </citation>
    <scope>NUCLEOTIDE SEQUENCE [LARGE SCALE GENOMIC DNA]</scope>
    <source>
        <strain evidence="2 3">MaA-C15</strain>
    </source>
</reference>
<protein>
    <submittedName>
        <fullName evidence="2">Glycosyltransferase</fullName>
    </submittedName>
</protein>
<keyword evidence="2" id="KW-0808">Transferase</keyword>
<dbReference type="Proteomes" id="UP000323258">
    <property type="component" value="Unassembled WGS sequence"/>
</dbReference>
<dbReference type="SUPFAM" id="SSF53448">
    <property type="entry name" value="Nucleotide-diphospho-sugar transferases"/>
    <property type="match status" value="1"/>
</dbReference>
<keyword evidence="3" id="KW-1185">Reference proteome</keyword>
<dbReference type="GO" id="GO:0016740">
    <property type="term" value="F:transferase activity"/>
    <property type="evidence" value="ECO:0007669"/>
    <property type="project" value="UniProtKB-KW"/>
</dbReference>
<accession>A0A5D4GTF5</accession>
<dbReference type="EMBL" id="VSZS01000064">
    <property type="protein sequence ID" value="TYR31628.1"/>
    <property type="molecule type" value="Genomic_DNA"/>
</dbReference>
<evidence type="ECO:0000259" key="1">
    <source>
        <dbReference type="Pfam" id="PF00535"/>
    </source>
</evidence>
<dbReference type="InterPro" id="IPR050834">
    <property type="entry name" value="Glycosyltransf_2"/>
</dbReference>
<gene>
    <name evidence="2" type="ORF">FY036_15295</name>
</gene>
<dbReference type="Pfam" id="PF00535">
    <property type="entry name" value="Glycos_transf_2"/>
    <property type="match status" value="1"/>
</dbReference>
<dbReference type="PANTHER" id="PTHR43685">
    <property type="entry name" value="GLYCOSYLTRANSFERASE"/>
    <property type="match status" value="1"/>
</dbReference>
<name>A0A5D4GTF5_9HYPH</name>
<reference evidence="2 3" key="2">
    <citation type="submission" date="2019-09" db="EMBL/GenBank/DDBJ databases">
        <title>Mesorhizobium sp. MaA-C15 isolated from Microcystis aeruginosa.</title>
        <authorList>
            <person name="Jeong S.E."/>
            <person name="Jin H.M."/>
            <person name="Jeon C.O."/>
        </authorList>
    </citation>
    <scope>NUCLEOTIDE SEQUENCE [LARGE SCALE GENOMIC DNA]</scope>
    <source>
        <strain evidence="2 3">MaA-C15</strain>
    </source>
</reference>
<dbReference type="RefSeq" id="WP_148915599.1">
    <property type="nucleotide sequence ID" value="NZ_VSZS01000064.1"/>
</dbReference>
<evidence type="ECO:0000313" key="3">
    <source>
        <dbReference type="Proteomes" id="UP000323258"/>
    </source>
</evidence>
<dbReference type="Gene3D" id="3.90.550.10">
    <property type="entry name" value="Spore Coat Polysaccharide Biosynthesis Protein SpsA, Chain A"/>
    <property type="match status" value="1"/>
</dbReference>
<dbReference type="CDD" id="cd00761">
    <property type="entry name" value="Glyco_tranf_GTA_type"/>
    <property type="match status" value="1"/>
</dbReference>
<feature type="domain" description="Glycosyltransferase 2-like" evidence="1">
    <location>
        <begin position="6"/>
        <end position="132"/>
    </location>
</feature>
<dbReference type="OrthoDB" id="5291101at2"/>